<evidence type="ECO:0000256" key="2">
    <source>
        <dbReference type="ARBA" id="ARBA00004300"/>
    </source>
</evidence>
<evidence type="ECO:0000256" key="9">
    <source>
        <dbReference type="SAM" id="MobiDB-lite"/>
    </source>
</evidence>
<feature type="region of interest" description="Disordered" evidence="9">
    <location>
        <begin position="301"/>
        <end position="323"/>
    </location>
</feature>
<evidence type="ECO:0000256" key="3">
    <source>
        <dbReference type="ARBA" id="ARBA00022490"/>
    </source>
</evidence>
<feature type="coiled-coil region" evidence="8">
    <location>
        <begin position="966"/>
        <end position="1023"/>
    </location>
</feature>
<accession>A0A9P0GBU2</accession>
<keyword evidence="5 8" id="KW-0175">Coiled coil</keyword>
<organism evidence="10 11">
    <name type="scientific">Psylliodes chrysocephalus</name>
    <dbReference type="NCBI Taxonomy" id="3402493"/>
    <lineage>
        <taxon>Eukaryota</taxon>
        <taxon>Metazoa</taxon>
        <taxon>Ecdysozoa</taxon>
        <taxon>Arthropoda</taxon>
        <taxon>Hexapoda</taxon>
        <taxon>Insecta</taxon>
        <taxon>Pterygota</taxon>
        <taxon>Neoptera</taxon>
        <taxon>Endopterygota</taxon>
        <taxon>Coleoptera</taxon>
        <taxon>Polyphaga</taxon>
        <taxon>Cucujiformia</taxon>
        <taxon>Chrysomeloidea</taxon>
        <taxon>Chrysomelidae</taxon>
        <taxon>Galerucinae</taxon>
        <taxon>Alticini</taxon>
        <taxon>Psylliodes</taxon>
    </lineage>
</organism>
<dbReference type="GO" id="GO:0097711">
    <property type="term" value="P:ciliary basal body-plasma membrane docking"/>
    <property type="evidence" value="ECO:0007669"/>
    <property type="project" value="TreeGrafter"/>
</dbReference>
<evidence type="ECO:0000256" key="6">
    <source>
        <dbReference type="ARBA" id="ARBA00023212"/>
    </source>
</evidence>
<feature type="compositionally biased region" description="Basic and acidic residues" evidence="9">
    <location>
        <begin position="75"/>
        <end position="89"/>
    </location>
</feature>
<evidence type="ECO:0000256" key="5">
    <source>
        <dbReference type="ARBA" id="ARBA00023054"/>
    </source>
</evidence>
<dbReference type="OrthoDB" id="6351660at2759"/>
<dbReference type="SUPFAM" id="SSF57997">
    <property type="entry name" value="Tropomyosin"/>
    <property type="match status" value="1"/>
</dbReference>
<keyword evidence="3" id="KW-0963">Cytoplasm</keyword>
<dbReference type="InterPro" id="IPR026201">
    <property type="entry name" value="Cep290"/>
</dbReference>
<evidence type="ECO:0000256" key="4">
    <source>
        <dbReference type="ARBA" id="ARBA00022794"/>
    </source>
</evidence>
<dbReference type="EMBL" id="OV651816">
    <property type="protein sequence ID" value="CAH1109849.1"/>
    <property type="molecule type" value="Genomic_DNA"/>
</dbReference>
<name>A0A9P0GBU2_9CUCU</name>
<feature type="coiled-coil region" evidence="8">
    <location>
        <begin position="463"/>
        <end position="535"/>
    </location>
</feature>
<proteinExistence type="predicted"/>
<evidence type="ECO:0000313" key="10">
    <source>
        <dbReference type="EMBL" id="CAH1109849.1"/>
    </source>
</evidence>
<dbReference type="GO" id="GO:1905515">
    <property type="term" value="P:non-motile cilium assembly"/>
    <property type="evidence" value="ECO:0007669"/>
    <property type="project" value="TreeGrafter"/>
</dbReference>
<sequence length="2070" mass="241507">MDWKYILSLNVEDVNDDEKDELYNSVTWFDCEGANLDENKYKALVRICQEILKYKGEQVETLLHELEEMAVKQVEDEARRHGSEADLRSSRSKKSSSMEYENLEQKYLETKAKLKKANKINEKQEAEMNKLNNKLKLLEQENRRLQNEIQSRPNDIGGSESDISESIKDKKKELVETLHNKNLQISDLLRDIEEVEKENSVLRDKLSKVRDELSVATEEILSLTDLLKEKESVIAENNERLNKITSEIDILRNNFESLQKEKETLEEETNKTVEDLTKKNNDMQNELISKEEEIQNLKTRLKEPSLNSSLSSLPKDEPEKEHMPALSHLAALQRALNDREAQLMDVQSHLQIATKEMEAVTAVLAKLKSQKKEEEAKVKTLMENNLELKKQLKTVHERCQKLHDELSFAEETVRSKDDELKHILEKIKENGQIDIAVNLNAIKELKTDNRLKEKHIISLVKATNKLQETCDLLEKENSSLRESLGISQDDTVNISGYTSKQKKLKKEIEYLKHQLSNKEETILQLKTENHKINRTALSLTNQILELGHKPSYESKHKQAVSDDVSRYSKEEMKSLAEENEALRKGLHEIMDSIKNKKSQLEIKSETFEQLLRTLDVKHITGWYHPAMRLQADLHNLEGVNSELRDQLRLARNEIRLKKIKDKDENDEGVDEKDEIDTVTADSGIHFEETFSENIDDTVRNLFAKKSNLEFIQRQVLVWLQHSAISKTKLEEDLKSSEDKLKILQEEHDIVLEKLKILISETDEEKVKKINDIITTNVSLNRKLVYLENESKKLCTRIEYLEKDFNNVEKSYMKSLTDAQNNNKHLEASLKVLQNLNSTAISFEVYKELEKNLNNMTLKYRDLVSSLQKQEENKCLQLSILLETQKSLESDKNDLIKKLEHLKSQESLFAVKNFTEKEEKLAQKLAEIEIKEIAERQRANHINNLYELVKEQLSKSEEKFAEFSKFNEELLKKNLSLQEQLKDVEEKLCDYIDRTAYNQLENSNNELIKEQEHFTIKINDLETELKTVKLDKDYEKTWNDSKEQELLNLKHQIVDLISISDDKVIIAQLSGDVLQNRKLVEFYKISLNGLNEELEKVIEKNDESKRNFEKEKCLFDERETAMKKKIEHLQNLLNQQILQFYGYVPLISDEIYVNNVITVNKQKHETFLALQKTKELENEANILREKLHLELEYAQKQKEIGTDTYKDEYKKMSNWMQEKKSFQISELRLKRQSEFKESQLQHYIDRVRIQDEQILKLDQELLQIYKNFDTNVPQKLTRTIQEEQVQNSVTSVPVPLPRKITRSVSIQVSEPDAKSEPSEEKGVLVNLKSELLSLREELSQKQSQIDQLKSKIIEHEMTISMFRKQIGDKQSQISFYERHIMELQNKKTEVTNGGGAGGDNITVRSDGNQSEEILILKNSLKTLQDNMKSKDEDLIKYQTLLKIDRDKHSLAAATLQEELQNLQKQLAEEKQNVKSLEENHANTRPNRAALEQYIGQVHALENHMSELHTKLSTVEAQLQSSRQEAIRWRNMANDRLAAMEDLRKNLDEQHQTELEIYKSDTEKLKEIGNDEINSLRQIVLKQKGELTGRLDSDIQRLIREKDDKIHEMIIKLRQIKNVKKPEPIDLDLSPKKIDLESAKEVLLKENDLLRRRYEQMLAKEKIAREEINNLKFQLLKKPISARSDKSDKSIKDQLQKKIATLEKEVLDLKENLKEQIAINETHKIQATEDFNKWKKMKHFQQSADKLKNKLKEREAEFEKLQQTSSGYRLLIERLEREKRNLENRIKTLKSSSMHVGNVAEIESLKLENMKLTCDLSAVRNKMEIQQRHAGTLGATLLQEKLEGQERKIAILELATKGTSELRTELERLQTCNSTLQKCNLRLEAENLDLKLDLEKSNKEVPHLQQQIHHLENYVDVLKNENTKQQSDAKDPQPFNSEAKKVSELERTVFILKRVVEKLQSENKRLVSGKRPLSDRSPSAEKLKRDFLRLKEQHAACTRKIELLERELEVTKNTLKNVSISNSDNDRIVTLSSELNSVKEQFQIKCGLLDKVKVLLHRAAAKEQSLIQERRK</sequence>
<comment type="subcellular location">
    <subcellularLocation>
        <location evidence="1">Cytoplasm</location>
        <location evidence="1">Cytoskeleton</location>
        <location evidence="1">Cilium basal body</location>
    </subcellularLocation>
    <subcellularLocation>
        <location evidence="2">Cytoplasm</location>
        <location evidence="2">Cytoskeleton</location>
        <location evidence="2">Microtubule organizing center</location>
        <location evidence="2">Centrosome</location>
    </subcellularLocation>
</comment>
<feature type="coiled-coil region" evidence="8">
    <location>
        <begin position="590"/>
        <end position="660"/>
    </location>
</feature>
<feature type="coiled-coil region" evidence="8">
    <location>
        <begin position="1444"/>
        <end position="1548"/>
    </location>
</feature>
<keyword evidence="7" id="KW-0966">Cell projection</keyword>
<feature type="coiled-coil region" evidence="8">
    <location>
        <begin position="1631"/>
        <end position="1665"/>
    </location>
</feature>
<keyword evidence="6" id="KW-0206">Cytoskeleton</keyword>
<protein>
    <recommendedName>
        <fullName evidence="12">Centrosomal protein of 290 kDa</fullName>
    </recommendedName>
</protein>
<dbReference type="PANTHER" id="PTHR18879">
    <property type="entry name" value="CENTROSOMAL PROTEIN OF 290 KDA"/>
    <property type="match status" value="1"/>
</dbReference>
<feature type="coiled-coil region" evidence="8">
    <location>
        <begin position="1690"/>
        <end position="1853"/>
    </location>
</feature>
<dbReference type="PANTHER" id="PTHR18879:SF20">
    <property type="entry name" value="CENTROSOMAL PROTEIN OF 290 KDA"/>
    <property type="match status" value="1"/>
</dbReference>
<feature type="coiled-coil region" evidence="8">
    <location>
        <begin position="1323"/>
        <end position="1357"/>
    </location>
</feature>
<feature type="coiled-coil region" evidence="8">
    <location>
        <begin position="178"/>
        <end position="300"/>
    </location>
</feature>
<feature type="region of interest" description="Disordered" evidence="9">
    <location>
        <begin position="75"/>
        <end position="101"/>
    </location>
</feature>
<keyword evidence="4" id="KW-0970">Cilium biogenesis/degradation</keyword>
<dbReference type="GO" id="GO:1905349">
    <property type="term" value="P:ciliary transition zone assembly"/>
    <property type="evidence" value="ECO:0007669"/>
    <property type="project" value="TreeGrafter"/>
</dbReference>
<reference evidence="10" key="1">
    <citation type="submission" date="2022-01" db="EMBL/GenBank/DDBJ databases">
        <authorList>
            <person name="King R."/>
        </authorList>
    </citation>
    <scope>NUCLEOTIDE SEQUENCE</scope>
</reference>
<feature type="coiled-coil region" evidence="8">
    <location>
        <begin position="815"/>
        <end position="930"/>
    </location>
</feature>
<dbReference type="Proteomes" id="UP001153636">
    <property type="component" value="Chromosome 4"/>
</dbReference>
<gene>
    <name evidence="10" type="ORF">PSYICH_LOCUS10454</name>
</gene>
<feature type="coiled-coil region" evidence="8">
    <location>
        <begin position="726"/>
        <end position="753"/>
    </location>
</feature>
<feature type="compositionally biased region" description="Basic and acidic residues" evidence="9">
    <location>
        <begin position="314"/>
        <end position="323"/>
    </location>
</feature>
<feature type="coiled-coil region" evidence="8">
    <location>
        <begin position="1940"/>
        <end position="2019"/>
    </location>
</feature>
<evidence type="ECO:0008006" key="12">
    <source>
        <dbReference type="Google" id="ProtNLM"/>
    </source>
</evidence>
<evidence type="ECO:0000256" key="7">
    <source>
        <dbReference type="ARBA" id="ARBA00023273"/>
    </source>
</evidence>
<feature type="coiled-coil region" evidence="8">
    <location>
        <begin position="1079"/>
        <end position="1110"/>
    </location>
</feature>
<evidence type="ECO:0000256" key="1">
    <source>
        <dbReference type="ARBA" id="ARBA00004120"/>
    </source>
</evidence>
<evidence type="ECO:0000256" key="8">
    <source>
        <dbReference type="SAM" id="Coils"/>
    </source>
</evidence>
<evidence type="ECO:0000313" key="11">
    <source>
        <dbReference type="Proteomes" id="UP001153636"/>
    </source>
</evidence>
<dbReference type="GO" id="GO:0035869">
    <property type="term" value="C:ciliary transition zone"/>
    <property type="evidence" value="ECO:0007669"/>
    <property type="project" value="TreeGrafter"/>
</dbReference>
<keyword evidence="11" id="KW-1185">Reference proteome</keyword>
<dbReference type="GO" id="GO:0034451">
    <property type="term" value="C:centriolar satellite"/>
    <property type="evidence" value="ECO:0007669"/>
    <property type="project" value="TreeGrafter"/>
</dbReference>
<feature type="coiled-coil region" evidence="8">
    <location>
        <begin position="350"/>
        <end position="419"/>
    </location>
</feature>